<dbReference type="GO" id="GO:0016491">
    <property type="term" value="F:oxidoreductase activity"/>
    <property type="evidence" value="ECO:0007669"/>
    <property type="project" value="UniProtKB-KW"/>
</dbReference>
<evidence type="ECO:0000259" key="7">
    <source>
        <dbReference type="Pfam" id="PF01207"/>
    </source>
</evidence>
<dbReference type="EC" id="1.3.1.-" evidence="6"/>
<accession>A0ABU9U9Y7</accession>
<sequence>MQIKKNILSGEEYPLILAPMAELSHRGIRELIHGWGGCSVFFTEMISASGLRANSPFERYYTDFGPTPSKTIAQITGSTTEDIIRAADILLEYDITGIDINMGCSAPEIRKKGGGSAWLTREKEVLYMLRIIKNTMPQNKTLSVKLRLPAEKEMSDFAMFLQKICNSGIDFISIHPKTSKEKHDRPARWQHLKELKRFINIPLIANGNITDCSTLLSRKEEYKPEGIMIGRKAIQSPWFFSLARKRMSGDKSPFTVDIEGEGIKAIELIKRYQPPEFWLSRIKRFFLYYTKNLFWGHNLFIKIKNSSTTEEIEKHFLEYFLKNPQEKIKEEK</sequence>
<evidence type="ECO:0000256" key="5">
    <source>
        <dbReference type="ARBA" id="ARBA00023002"/>
    </source>
</evidence>
<keyword evidence="3 6" id="KW-0288">FMN</keyword>
<dbReference type="PANTHER" id="PTHR11082:SF25">
    <property type="entry name" value="DUS-LIKE FMN-BINDING DOMAIN-CONTAINING PROTEIN"/>
    <property type="match status" value="1"/>
</dbReference>
<dbReference type="InterPro" id="IPR018517">
    <property type="entry name" value="tRNA_hU_synthase_CS"/>
</dbReference>
<comment type="function">
    <text evidence="6">Catalyzes the synthesis of 5,6-dihydrouridine (D), a modified base found in the D-loop of most tRNAs, via the reduction of the C5-C6 double bond in target uridines.</text>
</comment>
<dbReference type="RefSeq" id="WP_420068730.1">
    <property type="nucleotide sequence ID" value="NZ_JBCHKQ010000001.1"/>
</dbReference>
<dbReference type="PROSITE" id="PS01136">
    <property type="entry name" value="UPF0034"/>
    <property type="match status" value="1"/>
</dbReference>
<gene>
    <name evidence="8" type="ORF">WKV44_01865</name>
</gene>
<organism evidence="8 9">
    <name type="scientific">Rarispira pelagica</name>
    <dbReference type="NCBI Taxonomy" id="3141764"/>
    <lineage>
        <taxon>Bacteria</taxon>
        <taxon>Pseudomonadati</taxon>
        <taxon>Spirochaetota</taxon>
        <taxon>Spirochaetia</taxon>
        <taxon>Winmispirales</taxon>
        <taxon>Winmispiraceae</taxon>
        <taxon>Rarispira</taxon>
    </lineage>
</organism>
<dbReference type="Gene3D" id="3.20.20.70">
    <property type="entry name" value="Aldolase class I"/>
    <property type="match status" value="1"/>
</dbReference>
<evidence type="ECO:0000313" key="8">
    <source>
        <dbReference type="EMBL" id="MEM5947281.1"/>
    </source>
</evidence>
<comment type="cofactor">
    <cofactor evidence="1 6">
        <name>FMN</name>
        <dbReference type="ChEBI" id="CHEBI:58210"/>
    </cofactor>
</comment>
<name>A0ABU9U9Y7_9SPIR</name>
<comment type="similarity">
    <text evidence="6">Belongs to the dus family.</text>
</comment>
<dbReference type="EMBL" id="JBCHKQ010000001">
    <property type="protein sequence ID" value="MEM5947281.1"/>
    <property type="molecule type" value="Genomic_DNA"/>
</dbReference>
<proteinExistence type="inferred from homology"/>
<evidence type="ECO:0000256" key="4">
    <source>
        <dbReference type="ARBA" id="ARBA00022694"/>
    </source>
</evidence>
<evidence type="ECO:0000256" key="2">
    <source>
        <dbReference type="ARBA" id="ARBA00022630"/>
    </source>
</evidence>
<keyword evidence="4 6" id="KW-0819">tRNA processing</keyword>
<keyword evidence="9" id="KW-1185">Reference proteome</keyword>
<dbReference type="SUPFAM" id="SSF51395">
    <property type="entry name" value="FMN-linked oxidoreductases"/>
    <property type="match status" value="1"/>
</dbReference>
<evidence type="ECO:0000313" key="9">
    <source>
        <dbReference type="Proteomes" id="UP001466331"/>
    </source>
</evidence>
<dbReference type="PIRSF" id="PIRSF006621">
    <property type="entry name" value="Dus"/>
    <property type="match status" value="1"/>
</dbReference>
<evidence type="ECO:0000256" key="6">
    <source>
        <dbReference type="PIRNR" id="PIRNR006621"/>
    </source>
</evidence>
<protein>
    <recommendedName>
        <fullName evidence="6">tRNA-dihydrouridine synthase</fullName>
        <ecNumber evidence="6">1.3.1.-</ecNumber>
    </recommendedName>
</protein>
<dbReference type="InterPro" id="IPR013785">
    <property type="entry name" value="Aldolase_TIM"/>
</dbReference>
<dbReference type="CDD" id="cd02801">
    <property type="entry name" value="DUS_like_FMN"/>
    <property type="match status" value="1"/>
</dbReference>
<dbReference type="PANTHER" id="PTHR11082">
    <property type="entry name" value="TRNA-DIHYDROURIDINE SYNTHASE"/>
    <property type="match status" value="1"/>
</dbReference>
<reference evidence="8 9" key="1">
    <citation type="submission" date="2024-03" db="EMBL/GenBank/DDBJ databases">
        <title>Ignisphaera cupida sp. nov., a hyperthermophilic hydrolytic archaeon from a hot spring of Kamchatka, and proposal of Ignisphaeraceae fam. nov.</title>
        <authorList>
            <person name="Podosokorskaya O.A."/>
            <person name="Elcheninov A.G."/>
            <person name="Maltseva A.I."/>
            <person name="Zayulina K.S."/>
            <person name="Novikov A."/>
            <person name="Merkel A.Y."/>
        </authorList>
    </citation>
    <scope>NUCLEOTIDE SEQUENCE [LARGE SCALE GENOMIC DNA]</scope>
    <source>
        <strain evidence="8 9">38H-sp</strain>
    </source>
</reference>
<dbReference type="InterPro" id="IPR035587">
    <property type="entry name" value="DUS-like_FMN-bd"/>
</dbReference>
<evidence type="ECO:0000256" key="1">
    <source>
        <dbReference type="ARBA" id="ARBA00001917"/>
    </source>
</evidence>
<keyword evidence="2 6" id="KW-0285">Flavoprotein</keyword>
<dbReference type="Proteomes" id="UP001466331">
    <property type="component" value="Unassembled WGS sequence"/>
</dbReference>
<dbReference type="InterPro" id="IPR001269">
    <property type="entry name" value="DUS_fam"/>
</dbReference>
<feature type="domain" description="DUS-like FMN-binding" evidence="7">
    <location>
        <begin position="16"/>
        <end position="245"/>
    </location>
</feature>
<dbReference type="Pfam" id="PF01207">
    <property type="entry name" value="Dus"/>
    <property type="match status" value="1"/>
</dbReference>
<keyword evidence="5 6" id="KW-0560">Oxidoreductase</keyword>
<comment type="caution">
    <text evidence="8">The sequence shown here is derived from an EMBL/GenBank/DDBJ whole genome shotgun (WGS) entry which is preliminary data.</text>
</comment>
<evidence type="ECO:0000256" key="3">
    <source>
        <dbReference type="ARBA" id="ARBA00022643"/>
    </source>
</evidence>